<dbReference type="AlphaFoldDB" id="X1DF16"/>
<organism evidence="1">
    <name type="scientific">marine sediment metagenome</name>
    <dbReference type="NCBI Taxonomy" id="412755"/>
    <lineage>
        <taxon>unclassified sequences</taxon>
        <taxon>metagenomes</taxon>
        <taxon>ecological metagenomes</taxon>
    </lineage>
</organism>
<gene>
    <name evidence="1" type="ORF">S01H4_57385</name>
</gene>
<feature type="non-terminal residue" evidence="1">
    <location>
        <position position="1"/>
    </location>
</feature>
<comment type="caution">
    <text evidence="1">The sequence shown here is derived from an EMBL/GenBank/DDBJ whole genome shotgun (WGS) entry which is preliminary data.</text>
</comment>
<reference evidence="1" key="1">
    <citation type="journal article" date="2014" name="Front. Microbiol.">
        <title>High frequency of phylogenetically diverse reductive dehalogenase-homologous genes in deep subseafloor sedimentary metagenomes.</title>
        <authorList>
            <person name="Kawai M."/>
            <person name="Futagami T."/>
            <person name="Toyoda A."/>
            <person name="Takaki Y."/>
            <person name="Nishi S."/>
            <person name="Hori S."/>
            <person name="Arai W."/>
            <person name="Tsubouchi T."/>
            <person name="Morono Y."/>
            <person name="Uchiyama I."/>
            <person name="Ito T."/>
            <person name="Fujiyama A."/>
            <person name="Inagaki F."/>
            <person name="Takami H."/>
        </authorList>
    </citation>
    <scope>NUCLEOTIDE SEQUENCE</scope>
    <source>
        <strain evidence="1">Expedition CK06-06</strain>
    </source>
</reference>
<evidence type="ECO:0000313" key="1">
    <source>
        <dbReference type="EMBL" id="GAH06910.1"/>
    </source>
</evidence>
<protein>
    <submittedName>
        <fullName evidence="1">Uncharacterized protein</fullName>
    </submittedName>
</protein>
<sequence>VQVIPMKDNFHQFNDMVKLAESLSRYWRVGAAWLYLSACGSHEKNKEKRELIKFSKGSLPSRKMFLYNWLAMARIL</sequence>
<dbReference type="EMBL" id="BART01033376">
    <property type="protein sequence ID" value="GAH06910.1"/>
    <property type="molecule type" value="Genomic_DNA"/>
</dbReference>
<proteinExistence type="predicted"/>
<accession>X1DF16</accession>
<name>X1DF16_9ZZZZ</name>